<comment type="caution">
    <text evidence="2">The sequence shown here is derived from an EMBL/GenBank/DDBJ whole genome shotgun (WGS) entry which is preliminary data.</text>
</comment>
<dbReference type="Gene3D" id="3.40.50.620">
    <property type="entry name" value="HUPs"/>
    <property type="match status" value="1"/>
</dbReference>
<name>A0ABD2PJ08_9PLAT</name>
<dbReference type="EMBL" id="JBJKFK010007397">
    <property type="protein sequence ID" value="KAL3307427.1"/>
    <property type="molecule type" value="Genomic_DNA"/>
</dbReference>
<dbReference type="InterPro" id="IPR014729">
    <property type="entry name" value="Rossmann-like_a/b/a_fold"/>
</dbReference>
<evidence type="ECO:0000313" key="2">
    <source>
        <dbReference type="EMBL" id="KAL3307427.1"/>
    </source>
</evidence>
<organism evidence="2 3">
    <name type="scientific">Cichlidogyrus casuarinus</name>
    <dbReference type="NCBI Taxonomy" id="1844966"/>
    <lineage>
        <taxon>Eukaryota</taxon>
        <taxon>Metazoa</taxon>
        <taxon>Spiralia</taxon>
        <taxon>Lophotrochozoa</taxon>
        <taxon>Platyhelminthes</taxon>
        <taxon>Monogenea</taxon>
        <taxon>Monopisthocotylea</taxon>
        <taxon>Dactylogyridea</taxon>
        <taxon>Ancyrocephalidae</taxon>
        <taxon>Cichlidogyrus</taxon>
    </lineage>
</organism>
<dbReference type="SUPFAM" id="SSF52402">
    <property type="entry name" value="Adenine nucleotide alpha hydrolases-like"/>
    <property type="match status" value="1"/>
</dbReference>
<dbReference type="Proteomes" id="UP001626550">
    <property type="component" value="Unassembled WGS sequence"/>
</dbReference>
<dbReference type="CDD" id="cd23659">
    <property type="entry name" value="USP_At3g01520-like"/>
    <property type="match status" value="1"/>
</dbReference>
<sequence>MSSKHRKVLIAVDASEHSRWSFDWYLDHIMRPDDHVHFYHVFEAPSLPPISMSNLTNIPTEEWGNRLQEKIQSIAMMEQDYQTDCQRKQLKCSFINENRDHTGESICEEAVKCNATLILVGSRGLGALKRTILGSVSDYVLHHSKVPVLMVPPKK</sequence>
<dbReference type="Pfam" id="PF00582">
    <property type="entry name" value="Usp"/>
    <property type="match status" value="1"/>
</dbReference>
<evidence type="ECO:0000259" key="1">
    <source>
        <dbReference type="Pfam" id="PF00582"/>
    </source>
</evidence>
<feature type="domain" description="UspA" evidence="1">
    <location>
        <begin position="6"/>
        <end position="152"/>
    </location>
</feature>
<dbReference type="PANTHER" id="PTHR46989:SF3">
    <property type="entry name" value="USPA DOMAIN-CONTAINING PROTEIN"/>
    <property type="match status" value="1"/>
</dbReference>
<dbReference type="PANTHER" id="PTHR46989">
    <property type="entry name" value="USP DOMAIN-CONTAINING PROTEIN"/>
    <property type="match status" value="1"/>
</dbReference>
<keyword evidence="3" id="KW-1185">Reference proteome</keyword>
<dbReference type="InterPro" id="IPR006015">
    <property type="entry name" value="Universal_stress_UspA"/>
</dbReference>
<proteinExistence type="predicted"/>
<reference evidence="2 3" key="1">
    <citation type="submission" date="2024-11" db="EMBL/GenBank/DDBJ databases">
        <title>Adaptive evolution of stress response genes in parasites aligns with host niche diversity.</title>
        <authorList>
            <person name="Hahn C."/>
            <person name="Resl P."/>
        </authorList>
    </citation>
    <scope>NUCLEOTIDE SEQUENCE [LARGE SCALE GENOMIC DNA]</scope>
    <source>
        <strain evidence="2">EGGRZ-B1_66</strain>
        <tissue evidence="2">Body</tissue>
    </source>
</reference>
<dbReference type="PRINTS" id="PR01438">
    <property type="entry name" value="UNVRSLSTRESS"/>
</dbReference>
<evidence type="ECO:0000313" key="3">
    <source>
        <dbReference type="Proteomes" id="UP001626550"/>
    </source>
</evidence>
<gene>
    <name evidence="2" type="ORF">Ciccas_014057</name>
</gene>
<accession>A0ABD2PJ08</accession>
<dbReference type="AlphaFoldDB" id="A0ABD2PJ08"/>
<protein>
    <recommendedName>
        <fullName evidence="1">UspA domain-containing protein</fullName>
    </recommendedName>
</protein>
<dbReference type="InterPro" id="IPR006016">
    <property type="entry name" value="UspA"/>
</dbReference>